<dbReference type="Proteomes" id="UP000192478">
    <property type="component" value="Chromosome"/>
</dbReference>
<dbReference type="EMBL" id="CP020559">
    <property type="protein sequence ID" value="ARE86752.1"/>
    <property type="molecule type" value="Genomic_DNA"/>
</dbReference>
<evidence type="ECO:0000313" key="2">
    <source>
        <dbReference type="EMBL" id="ARE86752.1"/>
    </source>
</evidence>
<sequence length="48" mass="5519">MPNYGNYIVAGAILLIILISIQYSINKVIVLLKEIKEILLTIQNNRYK</sequence>
<dbReference type="AlphaFoldDB" id="A0AAC9RJ93"/>
<protein>
    <submittedName>
        <fullName evidence="2">Uncharacterized protein</fullName>
    </submittedName>
</protein>
<gene>
    <name evidence="2" type="ORF">CLFO_10790</name>
</gene>
<dbReference type="RefSeq" id="WP_169824209.1">
    <property type="nucleotide sequence ID" value="NZ_CP017603.1"/>
</dbReference>
<reference evidence="2 3" key="1">
    <citation type="submission" date="2017-03" db="EMBL/GenBank/DDBJ databases">
        <title>Complete sequence of Clostridium formicaceticum DSM 92.</title>
        <authorList>
            <person name="Poehlein A."/>
            <person name="Karl M."/>
            <person name="Bengelsdorf F.R."/>
            <person name="Duerre P."/>
            <person name="Daniel R."/>
        </authorList>
    </citation>
    <scope>NUCLEOTIDE SEQUENCE [LARGE SCALE GENOMIC DNA]</scope>
    <source>
        <strain evidence="2 3">DSM 92</strain>
    </source>
</reference>
<accession>A0AAC9RJ93</accession>
<feature type="transmembrane region" description="Helical" evidence="1">
    <location>
        <begin position="6"/>
        <end position="25"/>
    </location>
</feature>
<evidence type="ECO:0000313" key="3">
    <source>
        <dbReference type="Proteomes" id="UP000192478"/>
    </source>
</evidence>
<keyword evidence="1" id="KW-0472">Membrane</keyword>
<evidence type="ECO:0000256" key="1">
    <source>
        <dbReference type="SAM" id="Phobius"/>
    </source>
</evidence>
<keyword evidence="1" id="KW-1133">Transmembrane helix</keyword>
<proteinExistence type="predicted"/>
<name>A0AAC9RJ93_9CLOT</name>
<organism evidence="2 3">
    <name type="scientific">Clostridium formicaceticum</name>
    <dbReference type="NCBI Taxonomy" id="1497"/>
    <lineage>
        <taxon>Bacteria</taxon>
        <taxon>Bacillati</taxon>
        <taxon>Bacillota</taxon>
        <taxon>Clostridia</taxon>
        <taxon>Eubacteriales</taxon>
        <taxon>Clostridiaceae</taxon>
        <taxon>Clostridium</taxon>
    </lineage>
</organism>
<keyword evidence="1" id="KW-0812">Transmembrane</keyword>